<dbReference type="Gene3D" id="3.40.50.2300">
    <property type="match status" value="1"/>
</dbReference>
<sequence length="127" mass="13632">MLWMAVMRVIKVLLVDDSPDFRKLLGRLLRGLGFEIAASVGSGEEALQLLASEHPDVVILDIAMPGLSGLETAQRIRALSADVKLLILSLHATPEYQQAASAIGVDAYVCKSNLVPELPRVLAELSA</sequence>
<organism evidence="3 4">
    <name type="scientific">Candidatus Accumulibacter meliphilus</name>
    <dbReference type="NCBI Taxonomy" id="2211374"/>
    <lineage>
        <taxon>Bacteria</taxon>
        <taxon>Pseudomonadati</taxon>
        <taxon>Pseudomonadota</taxon>
        <taxon>Betaproteobacteria</taxon>
        <taxon>Candidatus Accumulibacter</taxon>
    </lineage>
</organism>
<feature type="domain" description="Response regulatory" evidence="2">
    <location>
        <begin position="11"/>
        <end position="126"/>
    </location>
</feature>
<accession>A0A369XSJ3</accession>
<evidence type="ECO:0000313" key="3">
    <source>
        <dbReference type="EMBL" id="RDE52380.1"/>
    </source>
</evidence>
<evidence type="ECO:0000256" key="1">
    <source>
        <dbReference type="PROSITE-ProRule" id="PRU00169"/>
    </source>
</evidence>
<dbReference type="InterPro" id="IPR001789">
    <property type="entry name" value="Sig_transdc_resp-reg_receiver"/>
</dbReference>
<dbReference type="InterPro" id="IPR052048">
    <property type="entry name" value="ST_Response_Regulator"/>
</dbReference>
<dbReference type="GO" id="GO:0000160">
    <property type="term" value="P:phosphorelay signal transduction system"/>
    <property type="evidence" value="ECO:0007669"/>
    <property type="project" value="InterPro"/>
</dbReference>
<name>A0A369XSJ3_9PROT</name>
<dbReference type="EMBL" id="QPGA01000001">
    <property type="protein sequence ID" value="RDE52380.1"/>
    <property type="molecule type" value="Genomic_DNA"/>
</dbReference>
<dbReference type="PROSITE" id="PS50110">
    <property type="entry name" value="RESPONSE_REGULATORY"/>
    <property type="match status" value="1"/>
</dbReference>
<dbReference type="Proteomes" id="UP000253831">
    <property type="component" value="Unassembled WGS sequence"/>
</dbReference>
<protein>
    <submittedName>
        <fullName evidence="3">Response regulator</fullName>
    </submittedName>
</protein>
<gene>
    <name evidence="3" type="ORF">DVS81_01040</name>
</gene>
<reference evidence="3 4" key="1">
    <citation type="submission" date="2018-05" db="EMBL/GenBank/DDBJ databases">
        <title>Integrated omic analyses show evidence that a Ca. Accumulibacter phosphatis strain performs denitrification under micro-aerobic conditions.</title>
        <authorList>
            <person name="Camejo P.Y."/>
            <person name="Katherine M.D."/>
            <person name="Daniel N.R."/>
        </authorList>
    </citation>
    <scope>NUCLEOTIDE SEQUENCE [LARGE SCALE GENOMIC DNA]</scope>
    <source>
        <strain evidence="3">UW-LDO-IC</strain>
    </source>
</reference>
<dbReference type="SUPFAM" id="SSF52172">
    <property type="entry name" value="CheY-like"/>
    <property type="match status" value="1"/>
</dbReference>
<feature type="modified residue" description="4-aspartylphosphate" evidence="1">
    <location>
        <position position="61"/>
    </location>
</feature>
<dbReference type="Pfam" id="PF00072">
    <property type="entry name" value="Response_reg"/>
    <property type="match status" value="1"/>
</dbReference>
<evidence type="ECO:0000259" key="2">
    <source>
        <dbReference type="PROSITE" id="PS50110"/>
    </source>
</evidence>
<dbReference type="AlphaFoldDB" id="A0A369XSJ3"/>
<evidence type="ECO:0000313" key="4">
    <source>
        <dbReference type="Proteomes" id="UP000253831"/>
    </source>
</evidence>
<dbReference type="InterPro" id="IPR011006">
    <property type="entry name" value="CheY-like_superfamily"/>
</dbReference>
<proteinExistence type="predicted"/>
<dbReference type="SMART" id="SM00448">
    <property type="entry name" value="REC"/>
    <property type="match status" value="1"/>
</dbReference>
<dbReference type="PANTHER" id="PTHR43228:SF1">
    <property type="entry name" value="TWO-COMPONENT RESPONSE REGULATOR ARR22"/>
    <property type="match status" value="1"/>
</dbReference>
<dbReference type="PANTHER" id="PTHR43228">
    <property type="entry name" value="TWO-COMPONENT RESPONSE REGULATOR"/>
    <property type="match status" value="1"/>
</dbReference>
<comment type="caution">
    <text evidence="3">The sequence shown here is derived from an EMBL/GenBank/DDBJ whole genome shotgun (WGS) entry which is preliminary data.</text>
</comment>
<keyword evidence="1" id="KW-0597">Phosphoprotein</keyword>